<dbReference type="EMBL" id="VDUY01000003">
    <property type="protein sequence ID" value="TXL65978.1"/>
    <property type="molecule type" value="Genomic_DNA"/>
</dbReference>
<name>A0A5C8NXG0_9BURK</name>
<evidence type="ECO:0000313" key="2">
    <source>
        <dbReference type="EMBL" id="TXL65978.1"/>
    </source>
</evidence>
<dbReference type="SUPFAM" id="SSF47598">
    <property type="entry name" value="Ribbon-helix-helix"/>
    <property type="match status" value="1"/>
</dbReference>
<proteinExistence type="predicted"/>
<dbReference type="Gene3D" id="1.10.1220.10">
    <property type="entry name" value="Met repressor-like"/>
    <property type="match status" value="1"/>
</dbReference>
<sequence length="78" mass="8521">MPDLLVRGVDEAIVKALKERAGRHGRSAEAEHRAILAAALLGPRKRSFAEVLAAMPDVGQDADFERVQDSRVAPRVFD</sequence>
<keyword evidence="2" id="KW-0238">DNA-binding</keyword>
<feature type="domain" description="Antitoxin FitA-like ribbon-helix-helix" evidence="1">
    <location>
        <begin position="3"/>
        <end position="40"/>
    </location>
</feature>
<dbReference type="OrthoDB" id="2389872at2"/>
<dbReference type="Pfam" id="PF22513">
    <property type="entry name" value="FitA-like_RHH"/>
    <property type="match status" value="1"/>
</dbReference>
<dbReference type="AlphaFoldDB" id="A0A5C8NXG0"/>
<dbReference type="GO" id="GO:0006355">
    <property type="term" value="P:regulation of DNA-templated transcription"/>
    <property type="evidence" value="ECO:0007669"/>
    <property type="project" value="InterPro"/>
</dbReference>
<organism evidence="2 3">
    <name type="scientific">Zeimonas arvi</name>
    <dbReference type="NCBI Taxonomy" id="2498847"/>
    <lineage>
        <taxon>Bacteria</taxon>
        <taxon>Pseudomonadati</taxon>
        <taxon>Pseudomonadota</taxon>
        <taxon>Betaproteobacteria</taxon>
        <taxon>Burkholderiales</taxon>
        <taxon>Burkholderiaceae</taxon>
        <taxon>Zeimonas</taxon>
    </lineage>
</organism>
<dbReference type="InterPro" id="IPR013321">
    <property type="entry name" value="Arc_rbn_hlx_hlx"/>
</dbReference>
<protein>
    <submittedName>
        <fullName evidence="2">DNA-binding protein</fullName>
    </submittedName>
</protein>
<reference evidence="2 3" key="1">
    <citation type="submission" date="2019-06" db="EMBL/GenBank/DDBJ databases">
        <title>Quisquiliibacterium sp. nov., isolated from a maize field.</title>
        <authorList>
            <person name="Lin S.-Y."/>
            <person name="Tsai C.-F."/>
            <person name="Young C.-C."/>
        </authorList>
    </citation>
    <scope>NUCLEOTIDE SEQUENCE [LARGE SCALE GENOMIC DNA]</scope>
    <source>
        <strain evidence="2 3">CC-CFT501</strain>
    </source>
</reference>
<comment type="caution">
    <text evidence="2">The sequence shown here is derived from an EMBL/GenBank/DDBJ whole genome shotgun (WGS) entry which is preliminary data.</text>
</comment>
<dbReference type="RefSeq" id="WP_147703892.1">
    <property type="nucleotide sequence ID" value="NZ_VDUY01000003.1"/>
</dbReference>
<dbReference type="GO" id="GO:0003677">
    <property type="term" value="F:DNA binding"/>
    <property type="evidence" value="ECO:0007669"/>
    <property type="project" value="UniProtKB-KW"/>
</dbReference>
<gene>
    <name evidence="2" type="ORF">FHP08_07820</name>
</gene>
<evidence type="ECO:0000313" key="3">
    <source>
        <dbReference type="Proteomes" id="UP000321548"/>
    </source>
</evidence>
<accession>A0A5C8NXG0</accession>
<dbReference type="InterPro" id="IPR053853">
    <property type="entry name" value="FitA-like_RHH"/>
</dbReference>
<keyword evidence="3" id="KW-1185">Reference proteome</keyword>
<dbReference type="Proteomes" id="UP000321548">
    <property type="component" value="Unassembled WGS sequence"/>
</dbReference>
<evidence type="ECO:0000259" key="1">
    <source>
        <dbReference type="Pfam" id="PF22513"/>
    </source>
</evidence>
<dbReference type="InterPro" id="IPR010985">
    <property type="entry name" value="Ribbon_hlx_hlx"/>
</dbReference>